<dbReference type="PANTHER" id="PTHR14239">
    <property type="entry name" value="DUDULIN-RELATED"/>
    <property type="match status" value="1"/>
</dbReference>
<feature type="non-terminal residue" evidence="3">
    <location>
        <position position="206"/>
    </location>
</feature>
<reference evidence="3" key="1">
    <citation type="submission" date="2018-05" db="EMBL/GenBank/DDBJ databases">
        <authorList>
            <person name="Lanie J.A."/>
            <person name="Ng W.-L."/>
            <person name="Kazmierczak K.M."/>
            <person name="Andrzejewski T.M."/>
            <person name="Davidsen T.M."/>
            <person name="Wayne K.J."/>
            <person name="Tettelin H."/>
            <person name="Glass J.I."/>
            <person name="Rusch D."/>
            <person name="Podicherti R."/>
            <person name="Tsui H.-C.T."/>
            <person name="Winkler M.E."/>
        </authorList>
    </citation>
    <scope>NUCLEOTIDE SEQUENCE</scope>
</reference>
<evidence type="ECO:0000256" key="1">
    <source>
        <dbReference type="ARBA" id="ARBA00023002"/>
    </source>
</evidence>
<dbReference type="InterPro" id="IPR028939">
    <property type="entry name" value="P5C_Rdtase_cat_N"/>
</dbReference>
<dbReference type="InterPro" id="IPR051267">
    <property type="entry name" value="STEAP_metalloreductase"/>
</dbReference>
<evidence type="ECO:0000259" key="2">
    <source>
        <dbReference type="Pfam" id="PF03807"/>
    </source>
</evidence>
<gene>
    <name evidence="3" type="ORF">METZ01_LOCUS374121</name>
</gene>
<dbReference type="AlphaFoldDB" id="A0A382TIE8"/>
<dbReference type="InterPro" id="IPR036291">
    <property type="entry name" value="NAD(P)-bd_dom_sf"/>
</dbReference>
<dbReference type="SUPFAM" id="SSF51735">
    <property type="entry name" value="NAD(P)-binding Rossmann-fold domains"/>
    <property type="match status" value="1"/>
</dbReference>
<organism evidence="3">
    <name type="scientific">marine metagenome</name>
    <dbReference type="NCBI Taxonomy" id="408172"/>
    <lineage>
        <taxon>unclassified sequences</taxon>
        <taxon>metagenomes</taxon>
        <taxon>ecological metagenomes</taxon>
    </lineage>
</organism>
<accession>A0A382TIE8</accession>
<feature type="domain" description="Pyrroline-5-carboxylate reductase catalytic N-terminal" evidence="2">
    <location>
        <begin position="15"/>
        <end position="106"/>
    </location>
</feature>
<protein>
    <recommendedName>
        <fullName evidence="2">Pyrroline-5-carboxylate reductase catalytic N-terminal domain-containing protein</fullName>
    </recommendedName>
</protein>
<dbReference type="GO" id="GO:0016491">
    <property type="term" value="F:oxidoreductase activity"/>
    <property type="evidence" value="ECO:0007669"/>
    <property type="project" value="UniProtKB-KW"/>
</dbReference>
<dbReference type="Pfam" id="PF03807">
    <property type="entry name" value="F420_oxidored"/>
    <property type="match status" value="1"/>
</dbReference>
<sequence>MHQSSPSTNIKRKPRIGIIGTGKMAFVLGKAFLTAGHFVAFGSRKPETKNEFHEMVGVESKIYGVQAAIDAGQIIIITIPYSQVAETVRKFANSLKDKVIIDITNPFTAQPNDGSSGAQVTARIIGEKARVVAAFKTNFAETISEPKDSSGKPREVHYAGDDQDAKDIVAGLIEEIGFSPVDCGTLAQSVTLDHMVPLMIRLDESH</sequence>
<evidence type="ECO:0000313" key="3">
    <source>
        <dbReference type="EMBL" id="SVD21267.1"/>
    </source>
</evidence>
<name>A0A382TIE8_9ZZZZ</name>
<dbReference type="Gene3D" id="3.40.50.720">
    <property type="entry name" value="NAD(P)-binding Rossmann-like Domain"/>
    <property type="match status" value="1"/>
</dbReference>
<proteinExistence type="predicted"/>
<dbReference type="PANTHER" id="PTHR14239:SF10">
    <property type="entry name" value="REDUCTASE"/>
    <property type="match status" value="1"/>
</dbReference>
<dbReference type="EMBL" id="UINC01136476">
    <property type="protein sequence ID" value="SVD21267.1"/>
    <property type="molecule type" value="Genomic_DNA"/>
</dbReference>
<keyword evidence="1" id="KW-0560">Oxidoreductase</keyword>